<keyword evidence="1" id="KW-0677">Repeat</keyword>
<dbReference type="InterPro" id="IPR036770">
    <property type="entry name" value="Ankyrin_rpt-contain_sf"/>
</dbReference>
<protein>
    <submittedName>
        <fullName evidence="6">WarA protein</fullName>
    </submittedName>
</protein>
<evidence type="ECO:0000256" key="3">
    <source>
        <dbReference type="PROSITE-ProRule" id="PRU00023"/>
    </source>
</evidence>
<dbReference type="InterPro" id="IPR002110">
    <property type="entry name" value="Ankyrin_rpt"/>
</dbReference>
<keyword evidence="5" id="KW-1133">Transmembrane helix</keyword>
<keyword evidence="5" id="KW-0812">Transmembrane</keyword>
<dbReference type="PANTHER" id="PTHR24171">
    <property type="entry name" value="ANKYRIN REPEAT DOMAIN-CONTAINING PROTEIN 39-RELATED"/>
    <property type="match status" value="1"/>
</dbReference>
<feature type="repeat" description="ANK" evidence="3">
    <location>
        <begin position="157"/>
        <end position="189"/>
    </location>
</feature>
<dbReference type="PROSITE" id="PS50088">
    <property type="entry name" value="ANK_REPEAT"/>
    <property type="match status" value="4"/>
</dbReference>
<evidence type="ECO:0000256" key="1">
    <source>
        <dbReference type="ARBA" id="ARBA00022737"/>
    </source>
</evidence>
<feature type="region of interest" description="Disordered" evidence="4">
    <location>
        <begin position="296"/>
        <end position="317"/>
    </location>
</feature>
<organism evidence="6 7">
    <name type="scientific">Symbiodinium necroappetens</name>
    <dbReference type="NCBI Taxonomy" id="1628268"/>
    <lineage>
        <taxon>Eukaryota</taxon>
        <taxon>Sar</taxon>
        <taxon>Alveolata</taxon>
        <taxon>Dinophyceae</taxon>
        <taxon>Suessiales</taxon>
        <taxon>Symbiodiniaceae</taxon>
        <taxon>Symbiodinium</taxon>
    </lineage>
</organism>
<feature type="transmembrane region" description="Helical" evidence="5">
    <location>
        <begin position="487"/>
        <end position="505"/>
    </location>
</feature>
<dbReference type="OrthoDB" id="444222at2759"/>
<evidence type="ECO:0000313" key="7">
    <source>
        <dbReference type="Proteomes" id="UP000601435"/>
    </source>
</evidence>
<feature type="repeat" description="ANK" evidence="3">
    <location>
        <begin position="124"/>
        <end position="156"/>
    </location>
</feature>
<keyword evidence="2 3" id="KW-0040">ANK repeat</keyword>
<dbReference type="AlphaFoldDB" id="A0A812S7S1"/>
<dbReference type="Gene3D" id="1.25.40.20">
    <property type="entry name" value="Ankyrin repeat-containing domain"/>
    <property type="match status" value="2"/>
</dbReference>
<accession>A0A812S7S1</accession>
<feature type="transmembrane region" description="Helical" evidence="5">
    <location>
        <begin position="447"/>
        <end position="467"/>
    </location>
</feature>
<evidence type="ECO:0000256" key="5">
    <source>
        <dbReference type="SAM" id="Phobius"/>
    </source>
</evidence>
<feature type="transmembrane region" description="Helical" evidence="5">
    <location>
        <begin position="335"/>
        <end position="358"/>
    </location>
</feature>
<feature type="region of interest" description="Disordered" evidence="4">
    <location>
        <begin position="1"/>
        <end position="27"/>
    </location>
</feature>
<feature type="compositionally biased region" description="Basic and acidic residues" evidence="4">
    <location>
        <begin position="1"/>
        <end position="10"/>
    </location>
</feature>
<dbReference type="Proteomes" id="UP000601435">
    <property type="component" value="Unassembled WGS sequence"/>
</dbReference>
<dbReference type="EMBL" id="CAJNJA010020960">
    <property type="protein sequence ID" value="CAE7467608.1"/>
    <property type="molecule type" value="Genomic_DNA"/>
</dbReference>
<dbReference type="SMART" id="SM00248">
    <property type="entry name" value="ANK"/>
    <property type="match status" value="5"/>
</dbReference>
<keyword evidence="5" id="KW-0472">Membrane</keyword>
<dbReference type="PANTHER" id="PTHR24171:SF8">
    <property type="entry name" value="BRCA1-ASSOCIATED RING DOMAIN PROTEIN 1"/>
    <property type="match status" value="1"/>
</dbReference>
<dbReference type="SUPFAM" id="SSF48403">
    <property type="entry name" value="Ankyrin repeat"/>
    <property type="match status" value="1"/>
</dbReference>
<feature type="compositionally biased region" description="Polar residues" evidence="4">
    <location>
        <begin position="555"/>
        <end position="564"/>
    </location>
</feature>
<feature type="repeat" description="ANK" evidence="3">
    <location>
        <begin position="190"/>
        <end position="222"/>
    </location>
</feature>
<proteinExistence type="predicted"/>
<reference evidence="6" key="1">
    <citation type="submission" date="2021-02" db="EMBL/GenBank/DDBJ databases">
        <authorList>
            <person name="Dougan E. K."/>
            <person name="Rhodes N."/>
            <person name="Thang M."/>
            <person name="Chan C."/>
        </authorList>
    </citation>
    <scope>NUCLEOTIDE SEQUENCE</scope>
</reference>
<feature type="repeat" description="ANK" evidence="3">
    <location>
        <begin position="89"/>
        <end position="121"/>
    </location>
</feature>
<comment type="caution">
    <text evidence="6">The sequence shown here is derived from an EMBL/GenBank/DDBJ whole genome shotgun (WGS) entry which is preliminary data.</text>
</comment>
<keyword evidence="7" id="KW-1185">Reference proteome</keyword>
<evidence type="ECO:0000256" key="2">
    <source>
        <dbReference type="ARBA" id="ARBA00023043"/>
    </source>
</evidence>
<gene>
    <name evidence="6" type="primary">warA</name>
    <name evidence="6" type="ORF">SNEC2469_LOCUS13145</name>
</gene>
<name>A0A812S7S1_9DINO</name>
<sequence>DHAAAGDEKPAALTNGSATAKFTPKPRVGGAVEEENGFDVNQDFSLVKDFDGLALAARCLVRLCENGNLTVAAELIQAKADVNMPEPDIGVTPLIAAANAGHLDICKYLFRKGAEVSTEVQDGTRRTALHAAAQMGFASVVQLLLEKNADPRVEDLTKTHPLHLAVRFGHAGAAELLLKGKANPNCSDDQGHVAINDAVAKDRFDLVTKLLEHGALVNVRNMAGLEAISFSRTPQMQSIIMKHDVAARAEFARQPEAQRSREMTHLKTARHHEVQDRPTDFVDRHALHNMSQTLPAKDAVGNQSPTLSAKDAGNASAVTSTAALDNESLSTRRNLYGAIIFGSCGSLVFGFICALKYAQAKKSVPKAGAANKIAEDGSGQRSFAGGGAGYEYQQLEEAAQEVHEGLGQEEIEDMLEQLSPEEREARLNAWALARAEKLRSDNAGFYVLRKTVLVALMILYVAGSTGIPALHRGEASCSQGFFWETHMQFLAIVLVTKLAELALMASDDMVAWDKVHLVDMLIKFLPSFLGFLDGYTDANAIVIAAACDHPLAQAQPTAQNTPNKWSLPVPSGAD</sequence>
<dbReference type="Pfam" id="PF12796">
    <property type="entry name" value="Ank_2"/>
    <property type="match status" value="2"/>
</dbReference>
<dbReference type="GO" id="GO:0085020">
    <property type="term" value="P:protein K6-linked ubiquitination"/>
    <property type="evidence" value="ECO:0007669"/>
    <property type="project" value="TreeGrafter"/>
</dbReference>
<evidence type="ECO:0000313" key="6">
    <source>
        <dbReference type="EMBL" id="CAE7467608.1"/>
    </source>
</evidence>
<feature type="region of interest" description="Disordered" evidence="4">
    <location>
        <begin position="555"/>
        <end position="574"/>
    </location>
</feature>
<dbReference type="PROSITE" id="PS50297">
    <property type="entry name" value="ANK_REP_REGION"/>
    <property type="match status" value="3"/>
</dbReference>
<feature type="non-terminal residue" evidence="6">
    <location>
        <position position="1"/>
    </location>
</feature>
<dbReference type="GO" id="GO:0004842">
    <property type="term" value="F:ubiquitin-protein transferase activity"/>
    <property type="evidence" value="ECO:0007669"/>
    <property type="project" value="TreeGrafter"/>
</dbReference>
<evidence type="ECO:0000256" key="4">
    <source>
        <dbReference type="SAM" id="MobiDB-lite"/>
    </source>
</evidence>